<evidence type="ECO:0000256" key="2">
    <source>
        <dbReference type="ARBA" id="ARBA00022763"/>
    </source>
</evidence>
<dbReference type="GO" id="GO:0005524">
    <property type="term" value="F:ATP binding"/>
    <property type="evidence" value="ECO:0007669"/>
    <property type="project" value="UniProtKB-KW"/>
</dbReference>
<dbReference type="PANTHER" id="PTHR48448">
    <property type="entry name" value="MUTL PROTEIN ISOFORM 1"/>
    <property type="match status" value="1"/>
</dbReference>
<dbReference type="SUPFAM" id="SSF52540">
    <property type="entry name" value="P-loop containing nucleoside triphosphate hydrolases"/>
    <property type="match status" value="1"/>
</dbReference>
<dbReference type="SMART" id="SM00534">
    <property type="entry name" value="MUTSac"/>
    <property type="match status" value="1"/>
</dbReference>
<dbReference type="STRING" id="3088.A0A383WL47"/>
<keyword evidence="1" id="KW-0547">Nucleotide-binding</keyword>
<keyword evidence="2" id="KW-0227">DNA damage</keyword>
<sequence length="1385" mass="146796">MLVSSGRGLDACRTASAIAAVAVRVHSIHNIRSPSSSRSNRLDQRRCATHRLQLGHGNNLTLLRPAWCSARIAQPRAVAPAALLRYPSSSSGSALCCESSSSSRRLCRVQITACPALPLGSSLHPHPWRLVAVAKLTGTRTFSSSSSSGSSSSRSAGGSPSGSDSDSDTDPVARLGIDPAELGPNGELPWYYTDNNVKAAWQITDQQELQYWQEVMENVQKPKVQQSLAQLDLRQRLGLPFAVPKQLKQPSGWGWFRRAKSRNPMAVALVKVGAFYEAAGLDALLLVEHAGLNLMGSNLEVPRAGCPEANLLALLRVLVEERGLSVAVWEEMASGAEYGRRSKDQKQRFFSQLVTPENPAYLHGYADSASDRDVNVPTLCGVSGSISGLSVYRLNRAAAAVEVFKGLSEDGLWGLLAADSSAPGVVYLHRPYSQLQQASTAYASDADRTQAALAKRLKAAGMRVHTYAGADPLAAFKEQVATALAMPAAQLTTRQARDMGSWPGLLPLYLSTLLQLGLLRNRGIPGLVDYLVPDDAPRAVREALAALLSAPPPHEVAAATRQALRGMPTLQPVVSSLDPATCPPALAAIVKDLWPLLLHTMPAEPQQLSHSAVLAACRDALAAISRVVAQPGSSSSSGSSGSAAADGMPPEDAVPAEEQVVTAFAARQERFHSRVVTAAIQPQADQVDVAYDALLAVIEDLLRTLRAAANSGRSAGKPIAAEQLLHADDTNVAIWLKLPTKELQALAGKPLNILPARPGEQQQGRVQHLRAPYDRNGSVHKKQDLRTCDELDAALNAYRSAVAAANAAATKALKELTKELAGSATQLAAAVQLGDLLNALLCHSRAATAAGWTVPYVGAQEQQQYLQQQQKQQRRGGKQLARKSASSSSSSSSRGAFYLKELWPFWMVGSDSSTIKNDVALDGFMLLTGPNMAGKSTVLRAVAAAALCGCAGLAVPAAPGSSLPCLDAVVLRTFSGDAPQEGLSAFGVEMKEMTDVLGEVRPHSLVLVDELGKGTEAVWGTALAAAILQQLAASGASGIFATHLHLLLPLLEGEPRLQPYKMAVRERQQQQQQQHGLPSFAAKRFEPTMRLEPGACTESLALEVAEQQGMPAAVLNQATSFFAALQQLAGTRDLGANQALVQAAGSSTRWSMDSSSSNSIDDGSSSSSLQAGSSSTASAQQQEASGGQQQQHPAAAAAAAAAAAGEAAAAADDQPTSTLRRRRRGATSAAEQEDPAAAAAAAQQEKQVRTLLAQVALDVPLDANAQQPQPQPWPDGQQPAAAAGSLRGVVHHLAPRQQPPPSHERGSWVYVLCHNRGVWYVGESQVLRQRRRQHMSTRDRQLAMWYVALGPGQDRRALQGRLIRALDGAGFTLDSSHDAHFARKK</sequence>
<dbReference type="SUPFAM" id="SSF55271">
    <property type="entry name" value="DNA repair protein MutS, domain I"/>
    <property type="match status" value="1"/>
</dbReference>
<dbReference type="InterPro" id="IPR027417">
    <property type="entry name" value="P-loop_NTPase"/>
</dbReference>
<evidence type="ECO:0000313" key="8">
    <source>
        <dbReference type="Proteomes" id="UP000256970"/>
    </source>
</evidence>
<keyword evidence="3" id="KW-0067">ATP-binding</keyword>
<evidence type="ECO:0000256" key="1">
    <source>
        <dbReference type="ARBA" id="ARBA00022741"/>
    </source>
</evidence>
<dbReference type="PANTHER" id="PTHR48448:SF1">
    <property type="entry name" value="MUTL PROTEIN ISOFORM 1"/>
    <property type="match status" value="1"/>
</dbReference>
<feature type="region of interest" description="Disordered" evidence="5">
    <location>
        <begin position="1264"/>
        <end position="1283"/>
    </location>
</feature>
<dbReference type="EMBL" id="FNXT01001308">
    <property type="protein sequence ID" value="SZX78187.1"/>
    <property type="molecule type" value="Genomic_DNA"/>
</dbReference>
<protein>
    <recommendedName>
        <fullName evidence="6">DNA mismatch repair proteins mutS family domain-containing protein</fullName>
    </recommendedName>
</protein>
<feature type="region of interest" description="Disordered" evidence="5">
    <location>
        <begin position="630"/>
        <end position="654"/>
    </location>
</feature>
<accession>A0A383WL47</accession>
<evidence type="ECO:0000256" key="4">
    <source>
        <dbReference type="ARBA" id="ARBA00023125"/>
    </source>
</evidence>
<evidence type="ECO:0000313" key="7">
    <source>
        <dbReference type="EMBL" id="SZX78187.1"/>
    </source>
</evidence>
<feature type="region of interest" description="Disordered" evidence="5">
    <location>
        <begin position="1146"/>
        <end position="1242"/>
    </location>
</feature>
<name>A0A383WL47_TETOB</name>
<keyword evidence="8" id="KW-1185">Reference proteome</keyword>
<dbReference type="PROSITE" id="PS00486">
    <property type="entry name" value="DNA_MISMATCH_REPAIR_2"/>
    <property type="match status" value="1"/>
</dbReference>
<dbReference type="InterPro" id="IPR053276">
    <property type="entry name" value="MtDNA_mismatch_repair_MutS"/>
</dbReference>
<feature type="compositionally biased region" description="Low complexity" evidence="5">
    <location>
        <begin position="632"/>
        <end position="645"/>
    </location>
</feature>
<feature type="compositionally biased region" description="Basic residues" evidence="5">
    <location>
        <begin position="872"/>
        <end position="881"/>
    </location>
</feature>
<dbReference type="InterPro" id="IPR000432">
    <property type="entry name" value="DNA_mismatch_repair_MutS_C"/>
</dbReference>
<dbReference type="GO" id="GO:0030983">
    <property type="term" value="F:mismatched DNA binding"/>
    <property type="evidence" value="ECO:0007669"/>
    <property type="project" value="InterPro"/>
</dbReference>
<evidence type="ECO:0000259" key="6">
    <source>
        <dbReference type="PROSITE" id="PS00486"/>
    </source>
</evidence>
<feature type="domain" description="DNA mismatch repair proteins mutS family" evidence="6">
    <location>
        <begin position="1004"/>
        <end position="1020"/>
    </location>
</feature>
<dbReference type="Pfam" id="PF01624">
    <property type="entry name" value="MutS_I"/>
    <property type="match status" value="1"/>
</dbReference>
<dbReference type="InterPro" id="IPR016151">
    <property type="entry name" value="DNA_mismatch_repair_MutS_N"/>
</dbReference>
<evidence type="ECO:0000256" key="5">
    <source>
        <dbReference type="SAM" id="MobiDB-lite"/>
    </source>
</evidence>
<dbReference type="GO" id="GO:0006298">
    <property type="term" value="P:mismatch repair"/>
    <property type="evidence" value="ECO:0007669"/>
    <property type="project" value="InterPro"/>
</dbReference>
<feature type="compositionally biased region" description="Low complexity" evidence="5">
    <location>
        <begin position="143"/>
        <end position="164"/>
    </location>
</feature>
<proteinExistence type="predicted"/>
<feature type="region of interest" description="Disordered" evidence="5">
    <location>
        <begin position="142"/>
        <end position="181"/>
    </location>
</feature>
<feature type="region of interest" description="Disordered" evidence="5">
    <location>
        <begin position="865"/>
        <end position="892"/>
    </location>
</feature>
<organism evidence="7 8">
    <name type="scientific">Tetradesmus obliquus</name>
    <name type="common">Green alga</name>
    <name type="synonym">Acutodesmus obliquus</name>
    <dbReference type="NCBI Taxonomy" id="3088"/>
    <lineage>
        <taxon>Eukaryota</taxon>
        <taxon>Viridiplantae</taxon>
        <taxon>Chlorophyta</taxon>
        <taxon>core chlorophytes</taxon>
        <taxon>Chlorophyceae</taxon>
        <taxon>CS clade</taxon>
        <taxon>Sphaeropleales</taxon>
        <taxon>Scenedesmaceae</taxon>
        <taxon>Tetradesmus</taxon>
    </lineage>
</organism>
<dbReference type="InterPro" id="IPR007695">
    <property type="entry name" value="DNA_mismatch_repair_MutS-lik_N"/>
</dbReference>
<feature type="compositionally biased region" description="Low complexity" evidence="5">
    <location>
        <begin position="1146"/>
        <end position="1211"/>
    </location>
</feature>
<gene>
    <name evidence="7" type="ORF">BQ4739_LOCUS18502</name>
</gene>
<keyword evidence="4" id="KW-0238">DNA-binding</keyword>
<dbReference type="Proteomes" id="UP000256970">
    <property type="component" value="Unassembled WGS sequence"/>
</dbReference>
<dbReference type="Pfam" id="PF00488">
    <property type="entry name" value="MutS_V"/>
    <property type="match status" value="1"/>
</dbReference>
<dbReference type="Gene3D" id="3.40.1170.10">
    <property type="entry name" value="DNA repair protein MutS, domain I"/>
    <property type="match status" value="1"/>
</dbReference>
<dbReference type="Gene3D" id="3.40.50.300">
    <property type="entry name" value="P-loop containing nucleotide triphosphate hydrolases"/>
    <property type="match status" value="1"/>
</dbReference>
<evidence type="ECO:0000256" key="3">
    <source>
        <dbReference type="ARBA" id="ARBA00022840"/>
    </source>
</evidence>
<reference evidence="7 8" key="1">
    <citation type="submission" date="2016-10" db="EMBL/GenBank/DDBJ databases">
        <authorList>
            <person name="Cai Z."/>
        </authorList>
    </citation>
    <scope>NUCLEOTIDE SEQUENCE [LARGE SCALE GENOMIC DNA]</scope>
</reference>